<dbReference type="AlphaFoldDB" id="A0A7W5VEB5"/>
<organism evidence="1 2">
    <name type="scientific">Nonomuraea dietziae</name>
    <dbReference type="NCBI Taxonomy" id="65515"/>
    <lineage>
        <taxon>Bacteria</taxon>
        <taxon>Bacillati</taxon>
        <taxon>Actinomycetota</taxon>
        <taxon>Actinomycetes</taxon>
        <taxon>Streptosporangiales</taxon>
        <taxon>Streptosporangiaceae</taxon>
        <taxon>Nonomuraea</taxon>
    </lineage>
</organism>
<proteinExistence type="predicted"/>
<comment type="caution">
    <text evidence="1">The sequence shown here is derived from an EMBL/GenBank/DDBJ whole genome shotgun (WGS) entry which is preliminary data.</text>
</comment>
<dbReference type="EMBL" id="JACIBV010000001">
    <property type="protein sequence ID" value="MBB3730350.1"/>
    <property type="molecule type" value="Genomic_DNA"/>
</dbReference>
<dbReference type="InterPro" id="IPR045592">
    <property type="entry name" value="DUF6461"/>
</dbReference>
<name>A0A7W5VEB5_9ACTN</name>
<evidence type="ECO:0000313" key="1">
    <source>
        <dbReference type="EMBL" id="MBB3730350.1"/>
    </source>
</evidence>
<sequence length="67" mass="7670">MHEEDCSEEVLDELVESMERIDSVYPPPVDLHEGPAFLLTEHLTGTTLMPQRLQESTYLCGVVPERR</sequence>
<protein>
    <submittedName>
        <fullName evidence="1">Uncharacterized protein</fullName>
    </submittedName>
</protein>
<keyword evidence="2" id="KW-1185">Reference proteome</keyword>
<dbReference type="Pfam" id="PF20062">
    <property type="entry name" value="DUF6461"/>
    <property type="match status" value="1"/>
</dbReference>
<accession>A0A7W5VEB5</accession>
<evidence type="ECO:0000313" key="2">
    <source>
        <dbReference type="Proteomes" id="UP000579945"/>
    </source>
</evidence>
<reference evidence="1 2" key="1">
    <citation type="submission" date="2020-08" db="EMBL/GenBank/DDBJ databases">
        <title>Sequencing the genomes of 1000 actinobacteria strains.</title>
        <authorList>
            <person name="Klenk H.-P."/>
        </authorList>
    </citation>
    <scope>NUCLEOTIDE SEQUENCE [LARGE SCALE GENOMIC DNA]</scope>
    <source>
        <strain evidence="1 2">DSM 44320</strain>
    </source>
</reference>
<gene>
    <name evidence="1" type="ORF">FHR33_006210</name>
</gene>
<dbReference type="Proteomes" id="UP000579945">
    <property type="component" value="Unassembled WGS sequence"/>
</dbReference>